<dbReference type="AlphaFoldDB" id="A0A249PJN2"/>
<evidence type="ECO:0000313" key="2">
    <source>
        <dbReference type="EMBL" id="ASY65894.1"/>
    </source>
</evidence>
<reference evidence="2 3" key="1">
    <citation type="submission" date="2017-08" db="EMBL/GenBank/DDBJ databases">
        <title>Multipartite genome sequences of Sinorhizobium species nodulating soybeans.</title>
        <authorList>
            <person name="Tian C.F."/>
        </authorList>
    </citation>
    <scope>NUCLEOTIDE SEQUENCE [LARGE SCALE GENOMIC DNA]</scope>
    <source>
        <strain evidence="2 3">CCBAU 05684</strain>
        <plasmid evidence="3">psj05684b</plasmid>
    </source>
</reference>
<dbReference type="InterPro" id="IPR006121">
    <property type="entry name" value="HMA_dom"/>
</dbReference>
<sequence>MCGEHQHDDNAARACETTASGARFKVEEMTCDHCAGTIRKAFEKTMPGTAISINLAAREVTVDGDAAVAVQTIRAAGYEPRPIA</sequence>
<proteinExistence type="predicted"/>
<dbReference type="Pfam" id="PF00403">
    <property type="entry name" value="HMA"/>
    <property type="match status" value="1"/>
</dbReference>
<keyword evidence="3" id="KW-1185">Reference proteome</keyword>
<dbReference type="KEGG" id="esj:SJ05684_b49120"/>
<dbReference type="InterPro" id="IPR036163">
    <property type="entry name" value="HMA_dom_sf"/>
</dbReference>
<protein>
    <recommendedName>
        <fullName evidence="1">HMA domain-containing protein</fullName>
    </recommendedName>
</protein>
<dbReference type="SUPFAM" id="SSF55008">
    <property type="entry name" value="HMA, heavy metal-associated domain"/>
    <property type="match status" value="1"/>
</dbReference>
<accession>A0A249PJN2</accession>
<name>A0A249PJN2_9HYPH</name>
<keyword evidence="2" id="KW-0614">Plasmid</keyword>
<dbReference type="CDD" id="cd00371">
    <property type="entry name" value="HMA"/>
    <property type="match status" value="1"/>
</dbReference>
<evidence type="ECO:0000313" key="3">
    <source>
        <dbReference type="Proteomes" id="UP000217211"/>
    </source>
</evidence>
<dbReference type="Proteomes" id="UP000217211">
    <property type="component" value="Plasmid pSJ05684b"/>
</dbReference>
<dbReference type="GO" id="GO:0046872">
    <property type="term" value="F:metal ion binding"/>
    <property type="evidence" value="ECO:0007669"/>
    <property type="project" value="InterPro"/>
</dbReference>
<dbReference type="PROSITE" id="PS50846">
    <property type="entry name" value="HMA_2"/>
    <property type="match status" value="1"/>
</dbReference>
<dbReference type="EMBL" id="CP023068">
    <property type="protein sequence ID" value="ASY65894.1"/>
    <property type="molecule type" value="Genomic_DNA"/>
</dbReference>
<evidence type="ECO:0000259" key="1">
    <source>
        <dbReference type="PROSITE" id="PS50846"/>
    </source>
</evidence>
<geneLocation type="plasmid" evidence="3">
    <name>psj05684b</name>
</geneLocation>
<dbReference type="Gene3D" id="3.30.70.100">
    <property type="match status" value="1"/>
</dbReference>
<gene>
    <name evidence="2" type="ORF">SJ05684_b49120</name>
</gene>
<dbReference type="STRING" id="716928.GCA_000261485_04522"/>
<organism evidence="2 3">
    <name type="scientific">Sinorhizobium sojae CCBAU 05684</name>
    <dbReference type="NCBI Taxonomy" id="716928"/>
    <lineage>
        <taxon>Bacteria</taxon>
        <taxon>Pseudomonadati</taxon>
        <taxon>Pseudomonadota</taxon>
        <taxon>Alphaproteobacteria</taxon>
        <taxon>Hyphomicrobiales</taxon>
        <taxon>Rhizobiaceae</taxon>
        <taxon>Sinorhizobium/Ensifer group</taxon>
        <taxon>Sinorhizobium</taxon>
    </lineage>
</organism>
<dbReference type="OrthoDB" id="9801832at2"/>
<feature type="domain" description="HMA" evidence="1">
    <location>
        <begin position="20"/>
        <end position="84"/>
    </location>
</feature>